<evidence type="ECO:0000313" key="2">
    <source>
        <dbReference type="EMBL" id="KAL0482389.1"/>
    </source>
</evidence>
<proteinExistence type="predicted"/>
<comment type="caution">
    <text evidence="2">The sequence shown here is derived from an EMBL/GenBank/DDBJ whole genome shotgun (WGS) entry which is preliminary data.</text>
</comment>
<organism evidence="2 3">
    <name type="scientific">Acrasis kona</name>
    <dbReference type="NCBI Taxonomy" id="1008807"/>
    <lineage>
        <taxon>Eukaryota</taxon>
        <taxon>Discoba</taxon>
        <taxon>Heterolobosea</taxon>
        <taxon>Tetramitia</taxon>
        <taxon>Eutetramitia</taxon>
        <taxon>Acrasidae</taxon>
        <taxon>Acrasis</taxon>
    </lineage>
</organism>
<reference evidence="2 3" key="1">
    <citation type="submission" date="2024-03" db="EMBL/GenBank/DDBJ databases">
        <title>The Acrasis kona genome and developmental transcriptomes reveal deep origins of eukaryotic multicellular pathways.</title>
        <authorList>
            <person name="Sheikh S."/>
            <person name="Fu C.-J."/>
            <person name="Brown M.W."/>
            <person name="Baldauf S.L."/>
        </authorList>
    </citation>
    <scope>NUCLEOTIDE SEQUENCE [LARGE SCALE GENOMIC DNA]</scope>
    <source>
        <strain evidence="2 3">ATCC MYA-3509</strain>
    </source>
</reference>
<keyword evidence="3" id="KW-1185">Reference proteome</keyword>
<evidence type="ECO:0000256" key="1">
    <source>
        <dbReference type="SAM" id="MobiDB-lite"/>
    </source>
</evidence>
<feature type="compositionally biased region" description="Polar residues" evidence="1">
    <location>
        <begin position="177"/>
        <end position="216"/>
    </location>
</feature>
<dbReference type="Proteomes" id="UP001431209">
    <property type="component" value="Unassembled WGS sequence"/>
</dbReference>
<name>A0AAW2YZE6_9EUKA</name>
<evidence type="ECO:0000313" key="3">
    <source>
        <dbReference type="Proteomes" id="UP001431209"/>
    </source>
</evidence>
<gene>
    <name evidence="2" type="ORF">AKO1_013013</name>
</gene>
<protein>
    <submittedName>
        <fullName evidence="2">Transcription factor TFIIIB component B</fullName>
    </submittedName>
</protein>
<feature type="region of interest" description="Disordered" evidence="1">
    <location>
        <begin position="130"/>
        <end position="244"/>
    </location>
</feature>
<sequence>MNVWHATQHEKAALLSKQLTKLLGEKGKDVFPTLLKVLCNEAPDENSTSVSTDALLENVEGLIKGINDRTRYYKRLEEENVQLKLMLNTTLNIINTFTIPELKAKHKQQLMVQSPNLNTKKILNVRERKDVPSFEITQPEEESEEEIEEEDEDDDTESLSDQESEYDSSEYDNESSIQSTYSEDVSVQYPNNGGASNEFSCFQFPAQQPVRTQQLRPQGPDSFVQLRKPSTDRSNIDNGNIRIY</sequence>
<dbReference type="EMBL" id="JAOPGA020000844">
    <property type="protein sequence ID" value="KAL0482389.1"/>
    <property type="molecule type" value="Genomic_DNA"/>
</dbReference>
<feature type="compositionally biased region" description="Acidic residues" evidence="1">
    <location>
        <begin position="138"/>
        <end position="173"/>
    </location>
</feature>
<accession>A0AAW2YZE6</accession>
<dbReference type="AlphaFoldDB" id="A0AAW2YZE6"/>